<dbReference type="KEGG" id="nwl:NWFMUON74_07200"/>
<feature type="region of interest" description="Disordered" evidence="1">
    <location>
        <begin position="47"/>
        <end position="73"/>
    </location>
</feature>
<evidence type="ECO:0000313" key="3">
    <source>
        <dbReference type="Proteomes" id="UP000516173"/>
    </source>
</evidence>
<accession>A0A7G1KCQ6</accession>
<keyword evidence="3" id="KW-1185">Reference proteome</keyword>
<dbReference type="AlphaFoldDB" id="A0A7G1KCQ6"/>
<organism evidence="2 3">
    <name type="scientific">Nocardia wallacei</name>
    <dbReference type="NCBI Taxonomy" id="480035"/>
    <lineage>
        <taxon>Bacteria</taxon>
        <taxon>Bacillati</taxon>
        <taxon>Actinomycetota</taxon>
        <taxon>Actinomycetes</taxon>
        <taxon>Mycobacteriales</taxon>
        <taxon>Nocardiaceae</taxon>
        <taxon>Nocardia</taxon>
    </lineage>
</organism>
<evidence type="ECO:0000313" key="2">
    <source>
        <dbReference type="EMBL" id="BCK52948.1"/>
    </source>
</evidence>
<evidence type="ECO:0000256" key="1">
    <source>
        <dbReference type="SAM" id="MobiDB-lite"/>
    </source>
</evidence>
<dbReference type="EMBL" id="AP023396">
    <property type="protein sequence ID" value="BCK52948.1"/>
    <property type="molecule type" value="Genomic_DNA"/>
</dbReference>
<protein>
    <submittedName>
        <fullName evidence="2">Uncharacterized protein</fullName>
    </submittedName>
</protein>
<gene>
    <name evidence="2" type="ORF">NWFMUON74_07200</name>
</gene>
<sequence length="73" mass="8457">MRPSSRYLLDLRAFSWRAVPDAIQARLDGNAGKAAYGQCRFPRWSISRVGQDAPRREDPNYTQNREMSRDAKK</sequence>
<dbReference type="Proteomes" id="UP000516173">
    <property type="component" value="Chromosome"/>
</dbReference>
<proteinExistence type="predicted"/>
<name>A0A7G1KCQ6_9NOCA</name>
<reference evidence="2 3" key="1">
    <citation type="submission" date="2020-08" db="EMBL/GenBank/DDBJ databases">
        <title>Genome Sequencing of Nocardia wallacei strain FMUON74 and assembly.</title>
        <authorList>
            <person name="Toyokawa M."/>
            <person name="Uesaka K."/>
        </authorList>
    </citation>
    <scope>NUCLEOTIDE SEQUENCE [LARGE SCALE GENOMIC DNA]</scope>
    <source>
        <strain evidence="2 3">FMUON74</strain>
    </source>
</reference>